<name>A0A502HFV4_9BACT</name>
<protein>
    <submittedName>
        <fullName evidence="2">Uncharacterized protein</fullName>
    </submittedName>
</protein>
<keyword evidence="3" id="KW-1185">Reference proteome</keyword>
<keyword evidence="1" id="KW-0812">Transmembrane</keyword>
<dbReference type="Proteomes" id="UP000317646">
    <property type="component" value="Unassembled WGS sequence"/>
</dbReference>
<reference evidence="2 3" key="1">
    <citation type="journal article" date="2019" name="Environ. Microbiol.">
        <title>Species interactions and distinct microbial communities in high Arctic permafrost affected cryosols are associated with the CH4 and CO2 gas fluxes.</title>
        <authorList>
            <person name="Altshuler I."/>
            <person name="Hamel J."/>
            <person name="Turney S."/>
            <person name="Magnuson E."/>
            <person name="Levesque R."/>
            <person name="Greer C."/>
            <person name="Whyte L.G."/>
        </authorList>
    </citation>
    <scope>NUCLEOTIDE SEQUENCE [LARGE SCALE GENOMIC DNA]</scope>
    <source>
        <strain evidence="2 3">S9.2P</strain>
    </source>
</reference>
<keyword evidence="1" id="KW-0472">Membrane</keyword>
<comment type="caution">
    <text evidence="2">The sequence shown here is derived from an EMBL/GenBank/DDBJ whole genome shotgun (WGS) entry which is preliminary data.</text>
</comment>
<proteinExistence type="predicted"/>
<gene>
    <name evidence="2" type="ORF">EAH73_01480</name>
</gene>
<evidence type="ECO:0000313" key="3">
    <source>
        <dbReference type="Proteomes" id="UP000317646"/>
    </source>
</evidence>
<keyword evidence="1" id="KW-1133">Transmembrane helix</keyword>
<accession>A0A502HFV4</accession>
<evidence type="ECO:0000256" key="1">
    <source>
        <dbReference type="SAM" id="Phobius"/>
    </source>
</evidence>
<dbReference type="EMBL" id="RCYZ01000001">
    <property type="protein sequence ID" value="TPG72493.1"/>
    <property type="molecule type" value="Genomic_DNA"/>
</dbReference>
<evidence type="ECO:0000313" key="2">
    <source>
        <dbReference type="EMBL" id="TPG72493.1"/>
    </source>
</evidence>
<organism evidence="2 3">
    <name type="scientific">Hymenobacter nivis</name>
    <dbReference type="NCBI Taxonomy" id="1850093"/>
    <lineage>
        <taxon>Bacteria</taxon>
        <taxon>Pseudomonadati</taxon>
        <taxon>Bacteroidota</taxon>
        <taxon>Cytophagia</taxon>
        <taxon>Cytophagales</taxon>
        <taxon>Hymenobacteraceae</taxon>
        <taxon>Hymenobacter</taxon>
    </lineage>
</organism>
<feature type="transmembrane region" description="Helical" evidence="1">
    <location>
        <begin position="31"/>
        <end position="51"/>
    </location>
</feature>
<sequence length="82" mass="8413">MGSRLAGLVGGQAGLGGLGLGGGLRLGFISFGLGSSFSGGLSFHFGLSFCLRLGFGRGRFRGPYFGFGRGRLGSHRSSFRGH</sequence>
<dbReference type="AlphaFoldDB" id="A0A502HFV4"/>